<name>A0A4P9XD20_9FUNG</name>
<reference evidence="5" key="1">
    <citation type="journal article" date="2018" name="Nat. Microbiol.">
        <title>Leveraging single-cell genomics to expand the fungal tree of life.</title>
        <authorList>
            <person name="Ahrendt S.R."/>
            <person name="Quandt C.A."/>
            <person name="Ciobanu D."/>
            <person name="Clum A."/>
            <person name="Salamov A."/>
            <person name="Andreopoulos B."/>
            <person name="Cheng J.F."/>
            <person name="Woyke T."/>
            <person name="Pelin A."/>
            <person name="Henrissat B."/>
            <person name="Reynolds N.K."/>
            <person name="Benny G.L."/>
            <person name="Smith M.E."/>
            <person name="James T.Y."/>
            <person name="Grigoriev I.V."/>
        </authorList>
    </citation>
    <scope>NUCLEOTIDE SEQUENCE [LARGE SCALE GENOMIC DNA]</scope>
    <source>
        <strain evidence="5">ATCC 52028</strain>
    </source>
</reference>
<gene>
    <name evidence="4" type="ORF">CXG81DRAFT_17331</name>
</gene>
<proteinExistence type="predicted"/>
<feature type="signal peptide" evidence="3">
    <location>
        <begin position="1"/>
        <end position="19"/>
    </location>
</feature>
<accession>A0A4P9XD20</accession>
<dbReference type="Proteomes" id="UP000274922">
    <property type="component" value="Unassembled WGS sequence"/>
</dbReference>
<feature type="region of interest" description="Disordered" evidence="1">
    <location>
        <begin position="224"/>
        <end position="332"/>
    </location>
</feature>
<feature type="transmembrane region" description="Helical" evidence="2">
    <location>
        <begin position="445"/>
        <end position="465"/>
    </location>
</feature>
<evidence type="ECO:0000313" key="5">
    <source>
        <dbReference type="Proteomes" id="UP000274922"/>
    </source>
</evidence>
<protein>
    <submittedName>
        <fullName evidence="4">Uncharacterized protein</fullName>
    </submittedName>
</protein>
<feature type="compositionally biased region" description="Low complexity" evidence="1">
    <location>
        <begin position="224"/>
        <end position="238"/>
    </location>
</feature>
<feature type="compositionally biased region" description="Basic and acidic residues" evidence="1">
    <location>
        <begin position="265"/>
        <end position="280"/>
    </location>
</feature>
<keyword evidence="5" id="KW-1185">Reference proteome</keyword>
<sequence>MRLFTSLLTSVSASVAVAAGPVQCQSAPPARLDDGARASVLDTKTSRSSTAAAVCGLAEGPTRPLVRMHEALLSADASSSHTPLSAAAARGAHAGFEAPARPSAAPLAGGPLASMPLHPYMLSLAAAAESGMGSRGVTYRASLEAQANTPLAHLRRNPVMPRPLPLLPPYDAKRPGVPPVRHHSTPRTRYPSAYAAVSRSPPPRADTLDMRTTSLLAGAVVGTSSMTSFSPSPASTAPRQTYRIRLLPTPHDELRRRRRRRHDSKSHDTPVAHAASRDGDAAPSNRRRRRTTSATILGAAIPSSWRPCSAGEPERDSVGAATTSATPDRDADLDPDAAALAAWLGTETPYRPGLTLVSARAHLAPMWDAYFNRARPLIAYDAESPSLALLRSWPPRDGLGGRGYSLAAAHAPPWAWHRRAIVDPQLAGPAGWLALVGSISQIPTLLVVSALACALSAGLLTAAIVVTAPATLPGVVGGIVALLVALGYMTAWSRARRAEAVLVRSCAEIAAVWQAHAPEDHHIDVVVVRGRAWIGAWPIFGGINHIELCLSRPIEPTEPAGHQAAKS</sequence>
<evidence type="ECO:0000256" key="3">
    <source>
        <dbReference type="SAM" id="SignalP"/>
    </source>
</evidence>
<keyword evidence="3" id="KW-0732">Signal</keyword>
<dbReference type="EMBL" id="ML014129">
    <property type="protein sequence ID" value="RKP03070.1"/>
    <property type="molecule type" value="Genomic_DNA"/>
</dbReference>
<evidence type="ECO:0000313" key="4">
    <source>
        <dbReference type="EMBL" id="RKP03070.1"/>
    </source>
</evidence>
<feature type="chain" id="PRO_5020610288" evidence="3">
    <location>
        <begin position="20"/>
        <end position="567"/>
    </location>
</feature>
<keyword evidence="2" id="KW-1133">Transmembrane helix</keyword>
<feature type="transmembrane region" description="Helical" evidence="2">
    <location>
        <begin position="472"/>
        <end position="492"/>
    </location>
</feature>
<evidence type="ECO:0000256" key="1">
    <source>
        <dbReference type="SAM" id="MobiDB-lite"/>
    </source>
</evidence>
<evidence type="ECO:0000256" key="2">
    <source>
        <dbReference type="SAM" id="Phobius"/>
    </source>
</evidence>
<dbReference type="AlphaFoldDB" id="A0A4P9XD20"/>
<keyword evidence="2" id="KW-0472">Membrane</keyword>
<keyword evidence="2" id="KW-0812">Transmembrane</keyword>
<feature type="region of interest" description="Disordered" evidence="1">
    <location>
        <begin position="156"/>
        <end position="206"/>
    </location>
</feature>
<organism evidence="4 5">
    <name type="scientific">Caulochytrium protostelioides</name>
    <dbReference type="NCBI Taxonomy" id="1555241"/>
    <lineage>
        <taxon>Eukaryota</taxon>
        <taxon>Fungi</taxon>
        <taxon>Fungi incertae sedis</taxon>
        <taxon>Chytridiomycota</taxon>
        <taxon>Chytridiomycota incertae sedis</taxon>
        <taxon>Chytridiomycetes</taxon>
        <taxon>Caulochytriales</taxon>
        <taxon>Caulochytriaceae</taxon>
        <taxon>Caulochytrium</taxon>
    </lineage>
</organism>